<evidence type="ECO:0000313" key="2">
    <source>
        <dbReference type="Proteomes" id="UP001470230"/>
    </source>
</evidence>
<accession>A0ABR2KUY2</accession>
<organism evidence="1 2">
    <name type="scientific">Tritrichomonas musculus</name>
    <dbReference type="NCBI Taxonomy" id="1915356"/>
    <lineage>
        <taxon>Eukaryota</taxon>
        <taxon>Metamonada</taxon>
        <taxon>Parabasalia</taxon>
        <taxon>Tritrichomonadida</taxon>
        <taxon>Tritrichomonadidae</taxon>
        <taxon>Tritrichomonas</taxon>
    </lineage>
</organism>
<name>A0ABR2KUY2_9EUKA</name>
<comment type="caution">
    <text evidence="1">The sequence shown here is derived from an EMBL/GenBank/DDBJ whole genome shotgun (WGS) entry which is preliminary data.</text>
</comment>
<dbReference type="EMBL" id="JAPFFF010000003">
    <property type="protein sequence ID" value="KAK8894934.1"/>
    <property type="molecule type" value="Genomic_DNA"/>
</dbReference>
<gene>
    <name evidence="1" type="ORF">M9Y10_023375</name>
</gene>
<keyword evidence="2" id="KW-1185">Reference proteome</keyword>
<sequence>MFYKFSQLFTNSKFINSDSLANAIRDRIFRSLIQLWSESCTPGDCRMAASITGTWPFNPEIVLTSTMVHVLTEEERELLNKKRKNNRLNINGNIINNLEFLNQINHSLEFKWKHVYMDK</sequence>
<proteinExistence type="predicted"/>
<protein>
    <submittedName>
        <fullName evidence="1">Uncharacterized protein</fullName>
    </submittedName>
</protein>
<reference evidence="1 2" key="1">
    <citation type="submission" date="2024-04" db="EMBL/GenBank/DDBJ databases">
        <title>Tritrichomonas musculus Genome.</title>
        <authorList>
            <person name="Alves-Ferreira E."/>
            <person name="Grigg M."/>
            <person name="Lorenzi H."/>
            <person name="Galac M."/>
        </authorList>
    </citation>
    <scope>NUCLEOTIDE SEQUENCE [LARGE SCALE GENOMIC DNA]</scope>
    <source>
        <strain evidence="1 2">EAF2021</strain>
    </source>
</reference>
<dbReference type="Proteomes" id="UP001470230">
    <property type="component" value="Unassembled WGS sequence"/>
</dbReference>
<evidence type="ECO:0000313" key="1">
    <source>
        <dbReference type="EMBL" id="KAK8894934.1"/>
    </source>
</evidence>